<gene>
    <name evidence="2" type="ordered locus">KVU_1523</name>
</gene>
<dbReference type="KEGG" id="kvl:KVU_1523"/>
<proteinExistence type="predicted"/>
<evidence type="ECO:0000313" key="3">
    <source>
        <dbReference type="Proteomes" id="UP000000692"/>
    </source>
</evidence>
<protein>
    <submittedName>
        <fullName evidence="2">Uncharacterized protein</fullName>
    </submittedName>
</protein>
<feature type="chain" id="PRO_5003395743" evidence="1">
    <location>
        <begin position="20"/>
        <end position="256"/>
    </location>
</feature>
<evidence type="ECO:0000256" key="1">
    <source>
        <dbReference type="SAM" id="SignalP"/>
    </source>
</evidence>
<dbReference type="AlphaFoldDB" id="F9Y9M4"/>
<keyword evidence="1" id="KW-0732">Signal</keyword>
<organism evidence="2 3">
    <name type="scientific">Ketogulonicigenium vulgare (strain WSH-001)</name>
    <dbReference type="NCBI Taxonomy" id="759362"/>
    <lineage>
        <taxon>Bacteria</taxon>
        <taxon>Pseudomonadati</taxon>
        <taxon>Pseudomonadota</taxon>
        <taxon>Alphaproteobacteria</taxon>
        <taxon>Rhodobacterales</taxon>
        <taxon>Roseobacteraceae</taxon>
        <taxon>Ketogulonicigenium</taxon>
    </lineage>
</organism>
<sequence>MISSLAVGLALFAAAAPLAAQQVTPGRLAVEANAKEDVNGACRVSFVVGNGLEENLYKLSFEAVVMDTAGEAAQFTLLEFTEVPQGAVRVKQFDLRGRACDDVGQVIVNRTLTCEAVGLDPQACAQNLDVASRISTPDVTEGQISVELNRLESFEGSCRLTFVTRNGLSQPLGGMMAETALFDTNGGLSRLTVFELGDVAAGQTRVRRYEVTGSACDGLGNVLVNDWQSCTVEGTEAGACTAAINVTSRTAIGLLQ</sequence>
<dbReference type="eggNOG" id="ENOG50330WR">
    <property type="taxonomic scope" value="Bacteria"/>
</dbReference>
<accession>F9Y9M4</accession>
<name>F9Y9M4_KETVW</name>
<evidence type="ECO:0000313" key="2">
    <source>
        <dbReference type="EMBL" id="AEM41362.1"/>
    </source>
</evidence>
<keyword evidence="3" id="KW-1185">Reference proteome</keyword>
<feature type="signal peptide" evidence="1">
    <location>
        <begin position="1"/>
        <end position="19"/>
    </location>
</feature>
<dbReference type="OrthoDB" id="7707524at2"/>
<dbReference type="Proteomes" id="UP000000692">
    <property type="component" value="Chromosome"/>
</dbReference>
<reference evidence="2 3" key="1">
    <citation type="journal article" date="2011" name="J. Bacteriol.">
        <title>Complete genome sequence of the industrial strain Ketogulonicigenium vulgare WSH-001.</title>
        <authorList>
            <person name="Liu L."/>
            <person name="Li Y."/>
            <person name="Zhang J."/>
            <person name="Zhou Z."/>
            <person name="Liu J."/>
            <person name="Li X."/>
            <person name="Zhou J."/>
            <person name="Du G."/>
            <person name="Wang L."/>
            <person name="Chen J."/>
        </authorList>
    </citation>
    <scope>NUCLEOTIDE SEQUENCE [LARGE SCALE GENOMIC DNA]</scope>
    <source>
        <strain evidence="2 3">WSH-001</strain>
    </source>
</reference>
<dbReference type="HOGENOM" id="CLU_1084946_0_0_5"/>
<dbReference type="EMBL" id="CP002018">
    <property type="protein sequence ID" value="AEM41362.1"/>
    <property type="molecule type" value="Genomic_DNA"/>
</dbReference>